<evidence type="ECO:0000313" key="3">
    <source>
        <dbReference type="Proteomes" id="UP000245202"/>
    </source>
</evidence>
<dbReference type="Proteomes" id="UP000245202">
    <property type="component" value="Unassembled WGS sequence"/>
</dbReference>
<proteinExistence type="predicted"/>
<sequence length="439" mass="47622">MKKSSLEKNRRFSLLSTLLSLTLVFLAGCGDGNSVDSSTKSPSDGKAVELVYYFPTQTSGPLAVAMEEIVKEFNAANTGVRVTATFTGNYDETMQKTLTAISGGNAPNVVLSGYSLSNLLSIDALVDLNTLIAKEPKDFLDDYIPGFFTLFEYPGDLLYGMPFQHSGTIMYYNKDIFKAAGLDPENPPASWSELKAATEVIKAHDASLIPFEFMGDNWMTEALALSNGGGVHQDMDTMSLDNPELIETVSFFKGLMDSGLAEDNTSYGGAAENFLAETTAIMTNSSGSLGNVSKTATFDWGIAKLPAGDGKDPVALLGGGGFIIIGEHPQEKIDASWEFVKYMTSPEVSAKWMLASGYFGPRQSAYELPEMKAMYEEKPQFATTLELLPILRSPFMVTSHFAEVSNTFKLALDESYLNNADITATLQKAQKEAQAFLDK</sequence>
<dbReference type="EMBL" id="BDQX01000078">
    <property type="protein sequence ID" value="GBG07124.1"/>
    <property type="molecule type" value="Genomic_DNA"/>
</dbReference>
<evidence type="ECO:0000256" key="1">
    <source>
        <dbReference type="SAM" id="SignalP"/>
    </source>
</evidence>
<dbReference type="Pfam" id="PF13416">
    <property type="entry name" value="SBP_bac_8"/>
    <property type="match status" value="1"/>
</dbReference>
<dbReference type="AlphaFoldDB" id="A0A2R5EUT1"/>
<dbReference type="InterPro" id="IPR050490">
    <property type="entry name" value="Bact_solute-bd_prot1"/>
</dbReference>
<feature type="signal peptide" evidence="1">
    <location>
        <begin position="1"/>
        <end position="27"/>
    </location>
</feature>
<gene>
    <name evidence="2" type="ORF">PAT3040_01672</name>
</gene>
<dbReference type="PROSITE" id="PS51257">
    <property type="entry name" value="PROKAR_LIPOPROTEIN"/>
    <property type="match status" value="1"/>
</dbReference>
<dbReference type="PANTHER" id="PTHR43649">
    <property type="entry name" value="ARABINOSE-BINDING PROTEIN-RELATED"/>
    <property type="match status" value="1"/>
</dbReference>
<evidence type="ECO:0000313" key="2">
    <source>
        <dbReference type="EMBL" id="GBG07124.1"/>
    </source>
</evidence>
<feature type="chain" id="PRO_5038969665" evidence="1">
    <location>
        <begin position="28"/>
        <end position="439"/>
    </location>
</feature>
<dbReference type="Gene3D" id="3.40.190.10">
    <property type="entry name" value="Periplasmic binding protein-like II"/>
    <property type="match status" value="2"/>
</dbReference>
<dbReference type="CDD" id="cd14748">
    <property type="entry name" value="PBP2_UgpB"/>
    <property type="match status" value="1"/>
</dbReference>
<comment type="caution">
    <text evidence="2">The sequence shown here is derived from an EMBL/GenBank/DDBJ whole genome shotgun (WGS) entry which is preliminary data.</text>
</comment>
<dbReference type="PANTHER" id="PTHR43649:SF12">
    <property type="entry name" value="DIACETYLCHITOBIOSE BINDING PROTEIN DASA"/>
    <property type="match status" value="1"/>
</dbReference>
<dbReference type="SUPFAM" id="SSF53850">
    <property type="entry name" value="Periplasmic binding protein-like II"/>
    <property type="match status" value="1"/>
</dbReference>
<name>A0A2R5EUT1_9BACL</name>
<keyword evidence="3" id="KW-1185">Reference proteome</keyword>
<dbReference type="InterPro" id="IPR006059">
    <property type="entry name" value="SBP"/>
</dbReference>
<accession>A0A2R5EUT1</accession>
<keyword evidence="1" id="KW-0732">Signal</keyword>
<protein>
    <submittedName>
        <fullName evidence="2">ABC transporter substrate-binding protein</fullName>
    </submittedName>
</protein>
<dbReference type="RefSeq" id="WP_108992246.1">
    <property type="nucleotide sequence ID" value="NZ_BDQX01000078.1"/>
</dbReference>
<reference evidence="2 3" key="1">
    <citation type="submission" date="2017-08" db="EMBL/GenBank/DDBJ databases">
        <title>Substantial Increase in Enzyme Production by Combined Drug-Resistance Mutations in Paenibacillus agaridevorans.</title>
        <authorList>
            <person name="Tanaka Y."/>
            <person name="Funane K."/>
            <person name="Hosaka T."/>
            <person name="Shiwa Y."/>
            <person name="Fujita N."/>
            <person name="Miyazaki T."/>
            <person name="Yoshikawa H."/>
            <person name="Murakami K."/>
            <person name="Kasahara K."/>
            <person name="Inaoka T."/>
            <person name="Hiraga Y."/>
            <person name="Ochi K."/>
        </authorList>
    </citation>
    <scope>NUCLEOTIDE SEQUENCE [LARGE SCALE GENOMIC DNA]</scope>
    <source>
        <strain evidence="2 3">T-3040</strain>
    </source>
</reference>
<organism evidence="2 3">
    <name type="scientific">Paenibacillus agaridevorans</name>
    <dbReference type="NCBI Taxonomy" id="171404"/>
    <lineage>
        <taxon>Bacteria</taxon>
        <taxon>Bacillati</taxon>
        <taxon>Bacillota</taxon>
        <taxon>Bacilli</taxon>
        <taxon>Bacillales</taxon>
        <taxon>Paenibacillaceae</taxon>
        <taxon>Paenibacillus</taxon>
    </lineage>
</organism>